<dbReference type="SMART" id="SM00906">
    <property type="entry name" value="Fungal_trans"/>
    <property type="match status" value="1"/>
</dbReference>
<dbReference type="InterPro" id="IPR007219">
    <property type="entry name" value="XnlR_reg_dom"/>
</dbReference>
<dbReference type="CDD" id="cd12148">
    <property type="entry name" value="fungal_TF_MHR"/>
    <property type="match status" value="1"/>
</dbReference>
<comment type="caution">
    <text evidence="4">The sequence shown here is derived from an EMBL/GenBank/DDBJ whole genome shotgun (WGS) entry which is preliminary data.</text>
</comment>
<dbReference type="GO" id="GO:0006351">
    <property type="term" value="P:DNA-templated transcription"/>
    <property type="evidence" value="ECO:0007669"/>
    <property type="project" value="InterPro"/>
</dbReference>
<dbReference type="PANTHER" id="PTHR46910">
    <property type="entry name" value="TRANSCRIPTION FACTOR PDR1"/>
    <property type="match status" value="1"/>
</dbReference>
<dbReference type="Pfam" id="PF00172">
    <property type="entry name" value="Zn_clus"/>
    <property type="match status" value="1"/>
</dbReference>
<dbReference type="EMBL" id="MU806304">
    <property type="protein sequence ID" value="KAJ3836644.1"/>
    <property type="molecule type" value="Genomic_DNA"/>
</dbReference>
<accession>A0AA38P5E9</accession>
<gene>
    <name evidence="4" type="ORF">F5878DRAFT_624618</name>
</gene>
<dbReference type="Gene3D" id="4.10.240.10">
    <property type="entry name" value="Zn(2)-C6 fungal-type DNA-binding domain"/>
    <property type="match status" value="1"/>
</dbReference>
<evidence type="ECO:0000256" key="2">
    <source>
        <dbReference type="ARBA" id="ARBA00023242"/>
    </source>
</evidence>
<evidence type="ECO:0000259" key="3">
    <source>
        <dbReference type="PROSITE" id="PS50048"/>
    </source>
</evidence>
<dbReference type="InterPro" id="IPR036864">
    <property type="entry name" value="Zn2-C6_fun-type_DNA-bd_sf"/>
</dbReference>
<dbReference type="Proteomes" id="UP001163846">
    <property type="component" value="Unassembled WGS sequence"/>
</dbReference>
<feature type="domain" description="Zn(2)-C6 fungal-type" evidence="3">
    <location>
        <begin position="7"/>
        <end position="40"/>
    </location>
</feature>
<dbReference type="CDD" id="cd00067">
    <property type="entry name" value="GAL4"/>
    <property type="match status" value="1"/>
</dbReference>
<dbReference type="InterPro" id="IPR001138">
    <property type="entry name" value="Zn2Cys6_DnaBD"/>
</dbReference>
<evidence type="ECO:0000313" key="5">
    <source>
        <dbReference type="Proteomes" id="UP001163846"/>
    </source>
</evidence>
<evidence type="ECO:0000256" key="1">
    <source>
        <dbReference type="ARBA" id="ARBA00022723"/>
    </source>
</evidence>
<protein>
    <submittedName>
        <fullName evidence="4">Fungal-specific transcription factor domain-containing protein</fullName>
    </submittedName>
</protein>
<reference evidence="4" key="1">
    <citation type="submission" date="2022-08" db="EMBL/GenBank/DDBJ databases">
        <authorList>
            <consortium name="DOE Joint Genome Institute"/>
            <person name="Min B."/>
            <person name="Riley R."/>
            <person name="Sierra-Patev S."/>
            <person name="Naranjo-Ortiz M."/>
            <person name="Looney B."/>
            <person name="Konkel Z."/>
            <person name="Slot J.C."/>
            <person name="Sakamoto Y."/>
            <person name="Steenwyk J.L."/>
            <person name="Rokas A."/>
            <person name="Carro J."/>
            <person name="Camarero S."/>
            <person name="Ferreira P."/>
            <person name="Molpeceres G."/>
            <person name="Ruiz-Duenas F.J."/>
            <person name="Serrano A."/>
            <person name="Henrissat B."/>
            <person name="Drula E."/>
            <person name="Hughes K.W."/>
            <person name="Mata J.L."/>
            <person name="Ishikawa N.K."/>
            <person name="Vargas-Isla R."/>
            <person name="Ushijima S."/>
            <person name="Smith C.A."/>
            <person name="Ahrendt S."/>
            <person name="Andreopoulos W."/>
            <person name="He G."/>
            <person name="Labutti K."/>
            <person name="Lipzen A."/>
            <person name="Ng V."/>
            <person name="Sandor L."/>
            <person name="Barry K."/>
            <person name="Martinez A.T."/>
            <person name="Xiao Y."/>
            <person name="Gibbons J.G."/>
            <person name="Terashima K."/>
            <person name="Hibbett D.S."/>
            <person name="Grigoriev I.V."/>
        </authorList>
    </citation>
    <scope>NUCLEOTIDE SEQUENCE</scope>
    <source>
        <strain evidence="4">TFB9207</strain>
    </source>
</reference>
<evidence type="ECO:0000313" key="4">
    <source>
        <dbReference type="EMBL" id="KAJ3836644.1"/>
    </source>
</evidence>
<dbReference type="SUPFAM" id="SSF57701">
    <property type="entry name" value="Zn2/Cys6 DNA-binding domain"/>
    <property type="match status" value="1"/>
</dbReference>
<sequence>MPRPRGSCDTCKRRKVRCTSPTSNNGSCKTCLLAKLPCTYTGNFKNRVISKDYIERLESRLSELESLLNQTQSSSSPSSSTAGHALLNNPETLGIFKALPPHANASGAKEEELELSDADDCPKALQQSMSALNVSPRFHGRSSSSKLVSDIFEHERTNTTTNPMLPSKRTSPSVLLYKRPEYWSPFPWETEPDISFNFFAFPEKDLFDSLVGLYFEQVNYMYALLHRPTFEALVAEGIHYRDPQFANVVLLVLAIGSRFSTDPRVVLEGTGSWLSAGWKWFSQVNPYNKSTMSVPRLFNLQTLALYTIYIQDCPSHEDGWSLISAGLRLAQASGAHRRKVYSSKLTGIDEQWKRAFWCLYILDRQLSLTLGRPCSLHDEDFDVDLPIDCDDEYWMREPNLDFEQPPEKPSKIAFVICFIQANFVLSYALRTIYATSKSKAFLGYTGQGWEERLVADLDSKINSWEAKIPSHLRFSATVQDPLFFFQAATLSSVYHDLRLLVHHPFVAPGGKSTSISHSCLASCDNAARANSRIATIVSRRLTTGPAPHLLLHTAFTSAIVLFFKLFSARRSRTVIDMPTIMAGVHGCMRVLENAESRTWAAGQHRDILCNLAALGDLPLYSTLSPPSQAVVDPTLDTFAFFEPSNVQLMPDLQTSNNNIQTSMFQESQPSMLDIDEQLRNMWNDAPLGMGFDLNWDSYIDSLNWMSSNSQT</sequence>
<organism evidence="4 5">
    <name type="scientific">Lentinula raphanica</name>
    <dbReference type="NCBI Taxonomy" id="153919"/>
    <lineage>
        <taxon>Eukaryota</taxon>
        <taxon>Fungi</taxon>
        <taxon>Dikarya</taxon>
        <taxon>Basidiomycota</taxon>
        <taxon>Agaricomycotina</taxon>
        <taxon>Agaricomycetes</taxon>
        <taxon>Agaricomycetidae</taxon>
        <taxon>Agaricales</taxon>
        <taxon>Marasmiineae</taxon>
        <taxon>Omphalotaceae</taxon>
        <taxon>Lentinula</taxon>
    </lineage>
</organism>
<dbReference type="SMART" id="SM00066">
    <property type="entry name" value="GAL4"/>
    <property type="match status" value="1"/>
</dbReference>
<dbReference type="InterPro" id="IPR050987">
    <property type="entry name" value="AtrR-like"/>
</dbReference>
<dbReference type="PANTHER" id="PTHR46910:SF38">
    <property type="entry name" value="ZN(2)-C6 FUNGAL-TYPE DOMAIN-CONTAINING PROTEIN"/>
    <property type="match status" value="1"/>
</dbReference>
<dbReference type="AlphaFoldDB" id="A0AA38P5E9"/>
<dbReference type="GO" id="GO:0003677">
    <property type="term" value="F:DNA binding"/>
    <property type="evidence" value="ECO:0007669"/>
    <property type="project" value="InterPro"/>
</dbReference>
<keyword evidence="5" id="KW-1185">Reference proteome</keyword>
<dbReference type="Pfam" id="PF04082">
    <property type="entry name" value="Fungal_trans"/>
    <property type="match status" value="1"/>
</dbReference>
<dbReference type="PROSITE" id="PS00463">
    <property type="entry name" value="ZN2_CY6_FUNGAL_1"/>
    <property type="match status" value="1"/>
</dbReference>
<name>A0AA38P5E9_9AGAR</name>
<keyword evidence="1" id="KW-0479">Metal-binding</keyword>
<keyword evidence="2" id="KW-0539">Nucleus</keyword>
<dbReference type="GO" id="GO:0008270">
    <property type="term" value="F:zinc ion binding"/>
    <property type="evidence" value="ECO:0007669"/>
    <property type="project" value="InterPro"/>
</dbReference>
<proteinExistence type="predicted"/>
<dbReference type="GO" id="GO:0000981">
    <property type="term" value="F:DNA-binding transcription factor activity, RNA polymerase II-specific"/>
    <property type="evidence" value="ECO:0007669"/>
    <property type="project" value="InterPro"/>
</dbReference>
<dbReference type="PROSITE" id="PS50048">
    <property type="entry name" value="ZN2_CY6_FUNGAL_2"/>
    <property type="match status" value="1"/>
</dbReference>